<dbReference type="EMBL" id="UYRR01005801">
    <property type="protein sequence ID" value="VDK22026.1"/>
    <property type="molecule type" value="Genomic_DNA"/>
</dbReference>
<dbReference type="Proteomes" id="UP000267096">
    <property type="component" value="Unassembled WGS sequence"/>
</dbReference>
<reference evidence="3" key="1">
    <citation type="submission" date="2017-02" db="UniProtKB">
        <authorList>
            <consortium name="WormBaseParasite"/>
        </authorList>
    </citation>
    <scope>IDENTIFICATION</scope>
</reference>
<reference evidence="1 2" key="2">
    <citation type="submission" date="2018-11" db="EMBL/GenBank/DDBJ databases">
        <authorList>
            <consortium name="Pathogen Informatics"/>
        </authorList>
    </citation>
    <scope>NUCLEOTIDE SEQUENCE [LARGE SCALE GENOMIC DNA]</scope>
</reference>
<keyword evidence="2" id="KW-1185">Reference proteome</keyword>
<proteinExistence type="predicted"/>
<evidence type="ECO:0000313" key="2">
    <source>
        <dbReference type="Proteomes" id="UP000267096"/>
    </source>
</evidence>
<evidence type="ECO:0000313" key="3">
    <source>
        <dbReference type="WBParaSite" id="ASIM_0000381201-mRNA-1"/>
    </source>
</evidence>
<evidence type="ECO:0000313" key="1">
    <source>
        <dbReference type="EMBL" id="VDK22026.1"/>
    </source>
</evidence>
<dbReference type="WBParaSite" id="ASIM_0000381201-mRNA-1">
    <property type="protein sequence ID" value="ASIM_0000381201-mRNA-1"/>
    <property type="gene ID" value="ASIM_0000381201"/>
</dbReference>
<dbReference type="OrthoDB" id="5828050at2759"/>
<dbReference type="AlphaFoldDB" id="A0A0M3J8A9"/>
<accession>A0A0M3J8A9</accession>
<gene>
    <name evidence="1" type="ORF">ASIM_LOCUS3642</name>
</gene>
<organism evidence="3">
    <name type="scientific">Anisakis simplex</name>
    <name type="common">Herring worm</name>
    <dbReference type="NCBI Taxonomy" id="6269"/>
    <lineage>
        <taxon>Eukaryota</taxon>
        <taxon>Metazoa</taxon>
        <taxon>Ecdysozoa</taxon>
        <taxon>Nematoda</taxon>
        <taxon>Chromadorea</taxon>
        <taxon>Rhabditida</taxon>
        <taxon>Spirurina</taxon>
        <taxon>Ascaridomorpha</taxon>
        <taxon>Ascaridoidea</taxon>
        <taxon>Anisakidae</taxon>
        <taxon>Anisakis</taxon>
        <taxon>Anisakis simplex complex</taxon>
    </lineage>
</organism>
<sequence length="105" mass="11621">MCSSRRLCKCNYQLAAEKEALIERKKRRIMAAIGNCESARMHPKRHESGWMNGTVNRISTTCGAPSRARVGISHLSVPLAWNSAEHFGSRGGYLSNGSSHIFIFA</sequence>
<protein>
    <submittedName>
        <fullName evidence="3">DUF630 domain-containing protein</fullName>
    </submittedName>
</protein>
<name>A0A0M3J8A9_ANISI</name>